<dbReference type="AlphaFoldDB" id="A0A4U8Q481"/>
<protein>
    <submittedName>
        <fullName evidence="3">Putative ABC transporter substrate-binding protein YesO</fullName>
    </submittedName>
</protein>
<dbReference type="PANTHER" id="PTHR43649:SF11">
    <property type="entry name" value="ABC TRANSPORTER SUBSTRATE-BINDING PROTEIN YESO-RELATED"/>
    <property type="match status" value="1"/>
</dbReference>
<dbReference type="PROSITE" id="PS51257">
    <property type="entry name" value="PROKAR_LIPOPROTEIN"/>
    <property type="match status" value="1"/>
</dbReference>
<gene>
    <name evidence="3" type="primary">yesO_6</name>
    <name evidence="3" type="ORF">DSM106044_03521</name>
</gene>
<sequence length="462" mass="50425" precursor="true">MKKKAIVLLLMAAITTALLGGCSTGGEQKLPQSAGSEGDAKKTEGTETTSAGASEQKEENKDVKLSVFWWGSQLRNERTQQILDMYAKDNPGITFDGQFSADYWTRLATLAAGHTMPDVVQMDYTYISQYAGKDQLVDLTPYIEDGTIDVSNMDENILATGKVGDGIYAICNGVNAPALLYNKTLLDEAGIKIHDYMTVEEFKDVCREVYEKTGYKTGLSYGSNTNGDFLPYLLRAEGKQLYGDGKFAVESADDFVGFFSLFEEGIKEGWHVDPSLYVERTRGQAEQDCLVYGSSPETMSWCGFYHSNQLVAMQNAAPEGTDIAMTTFPSDNPEASNYLKPSQFFSISADSKNPDEAAELINYITNSVDCNNVLLGERGVPVSSKVSEAISVNQTADEQEVVSYINEVVTPKSSKINPPTPGNASEVFSLIDSLTEQVLYGQLTAEEAAEQLFTQGNGYLAK</sequence>
<evidence type="ECO:0000256" key="2">
    <source>
        <dbReference type="SAM" id="SignalP"/>
    </source>
</evidence>
<dbReference type="Gene3D" id="3.40.190.10">
    <property type="entry name" value="Periplasmic binding protein-like II"/>
    <property type="match status" value="2"/>
</dbReference>
<keyword evidence="4" id="KW-1185">Reference proteome</keyword>
<feature type="region of interest" description="Disordered" evidence="1">
    <location>
        <begin position="27"/>
        <end position="58"/>
    </location>
</feature>
<dbReference type="EMBL" id="QGQD01000068">
    <property type="protein sequence ID" value="TLC99570.1"/>
    <property type="molecule type" value="Genomic_DNA"/>
</dbReference>
<dbReference type="SUPFAM" id="SSF53850">
    <property type="entry name" value="Periplasmic binding protein-like II"/>
    <property type="match status" value="1"/>
</dbReference>
<evidence type="ECO:0000313" key="4">
    <source>
        <dbReference type="Proteomes" id="UP000306509"/>
    </source>
</evidence>
<accession>A0A4U8Q481</accession>
<organism evidence="3 4">
    <name type="scientific">Robinsoniella peoriensis</name>
    <dbReference type="NCBI Taxonomy" id="180332"/>
    <lineage>
        <taxon>Bacteria</taxon>
        <taxon>Bacillati</taxon>
        <taxon>Bacillota</taxon>
        <taxon>Clostridia</taxon>
        <taxon>Lachnospirales</taxon>
        <taxon>Lachnospiraceae</taxon>
        <taxon>Robinsoniella</taxon>
    </lineage>
</organism>
<feature type="signal peptide" evidence="2">
    <location>
        <begin position="1"/>
        <end position="19"/>
    </location>
</feature>
<proteinExistence type="predicted"/>
<reference evidence="3 4" key="1">
    <citation type="journal article" date="2019" name="Anaerobe">
        <title>Detection of Robinsoniella peoriensis in multiple bone samples of a trauma patient.</title>
        <authorList>
            <person name="Schrottner P."/>
            <person name="Hartwich K."/>
            <person name="Bunk B."/>
            <person name="Schober I."/>
            <person name="Helbig S."/>
            <person name="Rudolph W.W."/>
            <person name="Gunzer F."/>
        </authorList>
    </citation>
    <scope>NUCLEOTIDE SEQUENCE [LARGE SCALE GENOMIC DNA]</scope>
    <source>
        <strain evidence="3 4">DSM 106044</strain>
    </source>
</reference>
<feature type="chain" id="PRO_5038883436" evidence="2">
    <location>
        <begin position="20"/>
        <end position="462"/>
    </location>
</feature>
<dbReference type="PANTHER" id="PTHR43649">
    <property type="entry name" value="ARABINOSE-BINDING PROTEIN-RELATED"/>
    <property type="match status" value="1"/>
</dbReference>
<evidence type="ECO:0000256" key="1">
    <source>
        <dbReference type="SAM" id="MobiDB-lite"/>
    </source>
</evidence>
<dbReference type="OrthoDB" id="9764112at2"/>
<keyword evidence="2" id="KW-0732">Signal</keyword>
<dbReference type="Pfam" id="PF01547">
    <property type="entry name" value="SBP_bac_1"/>
    <property type="match status" value="1"/>
</dbReference>
<dbReference type="RefSeq" id="WP_047832408.1">
    <property type="nucleotide sequence ID" value="NZ_CABMJZ010000106.1"/>
</dbReference>
<dbReference type="InterPro" id="IPR050490">
    <property type="entry name" value="Bact_solute-bd_prot1"/>
</dbReference>
<name>A0A4U8Q481_9FIRM</name>
<evidence type="ECO:0000313" key="3">
    <source>
        <dbReference type="EMBL" id="TLC99570.1"/>
    </source>
</evidence>
<comment type="caution">
    <text evidence="3">The sequence shown here is derived from an EMBL/GenBank/DDBJ whole genome shotgun (WGS) entry which is preliminary data.</text>
</comment>
<dbReference type="InterPro" id="IPR006059">
    <property type="entry name" value="SBP"/>
</dbReference>
<dbReference type="Proteomes" id="UP000306509">
    <property type="component" value="Unassembled WGS sequence"/>
</dbReference>